<name>X1T3R5_9ZZZZ</name>
<accession>X1T3R5</accession>
<organism evidence="1">
    <name type="scientific">marine sediment metagenome</name>
    <dbReference type="NCBI Taxonomy" id="412755"/>
    <lineage>
        <taxon>unclassified sequences</taxon>
        <taxon>metagenomes</taxon>
        <taxon>ecological metagenomes</taxon>
    </lineage>
</organism>
<proteinExistence type="predicted"/>
<gene>
    <name evidence="1" type="ORF">S12H4_14474</name>
</gene>
<protein>
    <submittedName>
        <fullName evidence="1">Uncharacterized protein</fullName>
    </submittedName>
</protein>
<feature type="non-terminal residue" evidence="1">
    <location>
        <position position="46"/>
    </location>
</feature>
<dbReference type="AlphaFoldDB" id="X1T3R5"/>
<evidence type="ECO:0000313" key="1">
    <source>
        <dbReference type="EMBL" id="GAI82265.1"/>
    </source>
</evidence>
<reference evidence="1" key="1">
    <citation type="journal article" date="2014" name="Front. Microbiol.">
        <title>High frequency of phylogenetically diverse reductive dehalogenase-homologous genes in deep subseafloor sedimentary metagenomes.</title>
        <authorList>
            <person name="Kawai M."/>
            <person name="Futagami T."/>
            <person name="Toyoda A."/>
            <person name="Takaki Y."/>
            <person name="Nishi S."/>
            <person name="Hori S."/>
            <person name="Arai W."/>
            <person name="Tsubouchi T."/>
            <person name="Morono Y."/>
            <person name="Uchiyama I."/>
            <person name="Ito T."/>
            <person name="Fujiyama A."/>
            <person name="Inagaki F."/>
            <person name="Takami H."/>
        </authorList>
    </citation>
    <scope>NUCLEOTIDE SEQUENCE</scope>
    <source>
        <strain evidence="1">Expedition CK06-06</strain>
    </source>
</reference>
<sequence length="46" mass="5187">MPLTVELDGKQFNLSNECLLALKDSLDKTQIKERGFAFCQNTEVTP</sequence>
<dbReference type="EMBL" id="BARW01006901">
    <property type="protein sequence ID" value="GAI82265.1"/>
    <property type="molecule type" value="Genomic_DNA"/>
</dbReference>
<comment type="caution">
    <text evidence="1">The sequence shown here is derived from an EMBL/GenBank/DDBJ whole genome shotgun (WGS) entry which is preliminary data.</text>
</comment>